<dbReference type="PANTHER" id="PTHR42815:SF2">
    <property type="entry name" value="FAD-BINDING, PUTATIVE (AFU_ORTHOLOGUE AFUA_6G07600)-RELATED"/>
    <property type="match status" value="1"/>
</dbReference>
<reference evidence="2 3" key="1">
    <citation type="submission" date="2019-06" db="EMBL/GenBank/DDBJ databases">
        <authorList>
            <person name="Rodrigo-Torres L."/>
            <person name="Arahal R. D."/>
            <person name="Lucena T."/>
        </authorList>
    </citation>
    <scope>NUCLEOTIDE SEQUENCE [LARGE SCALE GENOMIC DNA]</scope>
    <source>
        <strain evidence="2 3">SB0023/3</strain>
    </source>
</reference>
<dbReference type="SUPFAM" id="SSF50475">
    <property type="entry name" value="FMN-binding split barrel"/>
    <property type="match status" value="1"/>
</dbReference>
<evidence type="ECO:0000313" key="3">
    <source>
        <dbReference type="Proteomes" id="UP000410984"/>
    </source>
</evidence>
<keyword evidence="3" id="KW-1185">Reference proteome</keyword>
<protein>
    <submittedName>
        <fullName evidence="2">Uncharacterized protein</fullName>
    </submittedName>
</protein>
<accession>A0A509EAX1</accession>
<dbReference type="EMBL" id="CABFPH010000020">
    <property type="protein sequence ID" value="VUD71341.1"/>
    <property type="molecule type" value="Genomic_DNA"/>
</dbReference>
<dbReference type="InterPro" id="IPR012349">
    <property type="entry name" value="Split_barrel_FMN-bd"/>
</dbReference>
<dbReference type="AlphaFoldDB" id="A0A509EAX1"/>
<organism evidence="2 3">
    <name type="scientific">Methylobacterium symbioticum</name>
    <dbReference type="NCBI Taxonomy" id="2584084"/>
    <lineage>
        <taxon>Bacteria</taxon>
        <taxon>Pseudomonadati</taxon>
        <taxon>Pseudomonadota</taxon>
        <taxon>Alphaproteobacteria</taxon>
        <taxon>Hyphomicrobiales</taxon>
        <taxon>Methylobacteriaceae</taxon>
        <taxon>Methylobacterium</taxon>
    </lineage>
</organism>
<sequence length="332" mass="35248">MDRSSPITADPAPPDPTWHVGERALQRSAGLAERLAEIGPRVIRDHMIAQHRAFYPLLPFVAAGVVDPSGAVWATLIAGRPGFLSAPDPGTLAVSAARDPGDPADAGLEDGAAIGLLGIELHTRRRNRLNGILHRAGADGFRVSVRESFGNCPRYIRLRSFRFVRDPAEGPAARPEILDGLDARARAAIAAAETLFVASAFAGPDGTRVDVSHRGGRPGFIRIDADDTLTIPDFAGNGFFNTLGNIHANPRAGLALVDFATGDLLQLSGAAEVVLDDPAIAAFAGAERLLRFRPRQVVRRTDALPLRWTAPEDGASPHLAQTGAWDSARRSA</sequence>
<dbReference type="OrthoDB" id="9786134at2"/>
<dbReference type="Gene3D" id="2.30.110.10">
    <property type="entry name" value="Electron Transport, Fmn-binding Protein, Chain A"/>
    <property type="match status" value="1"/>
</dbReference>
<evidence type="ECO:0000256" key="1">
    <source>
        <dbReference type="SAM" id="MobiDB-lite"/>
    </source>
</evidence>
<dbReference type="PANTHER" id="PTHR42815">
    <property type="entry name" value="FAD-BINDING, PUTATIVE (AFU_ORTHOLOGUE AFUA_6G07600)-RELATED"/>
    <property type="match status" value="1"/>
</dbReference>
<feature type="region of interest" description="Disordered" evidence="1">
    <location>
        <begin position="309"/>
        <end position="332"/>
    </location>
</feature>
<dbReference type="RefSeq" id="WP_142582773.1">
    <property type="nucleotide sequence ID" value="NZ_CABFPH010000020.1"/>
</dbReference>
<gene>
    <name evidence="2" type="ORF">MET9862_01919</name>
</gene>
<dbReference type="Proteomes" id="UP000410984">
    <property type="component" value="Unassembled WGS sequence"/>
</dbReference>
<proteinExistence type="predicted"/>
<name>A0A509EAX1_9HYPH</name>
<evidence type="ECO:0000313" key="2">
    <source>
        <dbReference type="EMBL" id="VUD71341.1"/>
    </source>
</evidence>